<proteinExistence type="predicted"/>
<name>A0ABD1XT67_9MARC</name>
<organism evidence="2 3">
    <name type="scientific">Riccia fluitans</name>
    <dbReference type="NCBI Taxonomy" id="41844"/>
    <lineage>
        <taxon>Eukaryota</taxon>
        <taxon>Viridiplantae</taxon>
        <taxon>Streptophyta</taxon>
        <taxon>Embryophyta</taxon>
        <taxon>Marchantiophyta</taxon>
        <taxon>Marchantiopsida</taxon>
        <taxon>Marchantiidae</taxon>
        <taxon>Marchantiales</taxon>
        <taxon>Ricciaceae</taxon>
        <taxon>Riccia</taxon>
    </lineage>
</organism>
<feature type="region of interest" description="Disordered" evidence="1">
    <location>
        <begin position="1"/>
        <end position="91"/>
    </location>
</feature>
<reference evidence="2 3" key="1">
    <citation type="submission" date="2024-09" db="EMBL/GenBank/DDBJ databases">
        <title>Chromosome-scale assembly of Riccia fluitans.</title>
        <authorList>
            <person name="Paukszto L."/>
            <person name="Sawicki J."/>
            <person name="Karawczyk K."/>
            <person name="Piernik-Szablinska J."/>
            <person name="Szczecinska M."/>
            <person name="Mazdziarz M."/>
        </authorList>
    </citation>
    <scope>NUCLEOTIDE SEQUENCE [LARGE SCALE GENOMIC DNA]</scope>
    <source>
        <strain evidence="2">Rf_01</strain>
        <tissue evidence="2">Aerial parts of the thallus</tissue>
    </source>
</reference>
<dbReference type="Proteomes" id="UP001605036">
    <property type="component" value="Unassembled WGS sequence"/>
</dbReference>
<accession>A0ABD1XT67</accession>
<evidence type="ECO:0000256" key="1">
    <source>
        <dbReference type="SAM" id="MobiDB-lite"/>
    </source>
</evidence>
<feature type="compositionally biased region" description="Basic residues" evidence="1">
    <location>
        <begin position="27"/>
        <end position="43"/>
    </location>
</feature>
<evidence type="ECO:0000313" key="3">
    <source>
        <dbReference type="Proteomes" id="UP001605036"/>
    </source>
</evidence>
<evidence type="ECO:0000313" key="2">
    <source>
        <dbReference type="EMBL" id="KAL2612154.1"/>
    </source>
</evidence>
<protein>
    <submittedName>
        <fullName evidence="2">Uncharacterized protein</fullName>
    </submittedName>
</protein>
<dbReference type="EMBL" id="JBHFFA010000007">
    <property type="protein sequence ID" value="KAL2612154.1"/>
    <property type="molecule type" value="Genomic_DNA"/>
</dbReference>
<dbReference type="AlphaFoldDB" id="A0ABD1XT67"/>
<keyword evidence="3" id="KW-1185">Reference proteome</keyword>
<comment type="caution">
    <text evidence="2">The sequence shown here is derived from an EMBL/GenBank/DDBJ whole genome shotgun (WGS) entry which is preliminary data.</text>
</comment>
<gene>
    <name evidence="2" type="ORF">R1flu_023846</name>
</gene>
<sequence length="91" mass="9853">MRQSEESAQYADIRKQQPPEAKPNFGRSKRAGGRGKGKGKVARSRAPPSEGSSIHTEAADVNHGPSNNVVTPPRDGDHKSSQRGVRRVHSE</sequence>